<feature type="region of interest" description="Disordered" evidence="1">
    <location>
        <begin position="1"/>
        <end position="81"/>
    </location>
</feature>
<evidence type="ECO:0000313" key="3">
    <source>
        <dbReference type="Proteomes" id="UP000299102"/>
    </source>
</evidence>
<sequence length="139" mass="15274">MSASFKNNASFVSRLPTIRRHKSTSLHSPAPHAKPHRHDVNASSENLGERARTRRPPPTPRNNHVHPQPAPHASDTTTPLTVRLLPTQQQTRDAYNYTMDTELEIGWSQRRAVVGYRSDNANVAGGPGRTITASVAVNG</sequence>
<comment type="caution">
    <text evidence="2">The sequence shown here is derived from an EMBL/GenBank/DDBJ whole genome shotgun (WGS) entry which is preliminary data.</text>
</comment>
<dbReference type="OrthoDB" id="8879391at2759"/>
<protein>
    <submittedName>
        <fullName evidence="2">Uncharacterized protein</fullName>
    </submittedName>
</protein>
<dbReference type="EMBL" id="BGZK01000047">
    <property type="protein sequence ID" value="GBP11780.1"/>
    <property type="molecule type" value="Genomic_DNA"/>
</dbReference>
<proteinExistence type="predicted"/>
<organism evidence="2 3">
    <name type="scientific">Eumeta variegata</name>
    <name type="common">Bagworm moth</name>
    <name type="synonym">Eumeta japonica</name>
    <dbReference type="NCBI Taxonomy" id="151549"/>
    <lineage>
        <taxon>Eukaryota</taxon>
        <taxon>Metazoa</taxon>
        <taxon>Ecdysozoa</taxon>
        <taxon>Arthropoda</taxon>
        <taxon>Hexapoda</taxon>
        <taxon>Insecta</taxon>
        <taxon>Pterygota</taxon>
        <taxon>Neoptera</taxon>
        <taxon>Endopterygota</taxon>
        <taxon>Lepidoptera</taxon>
        <taxon>Glossata</taxon>
        <taxon>Ditrysia</taxon>
        <taxon>Tineoidea</taxon>
        <taxon>Psychidae</taxon>
        <taxon>Oiketicinae</taxon>
        <taxon>Eumeta</taxon>
    </lineage>
</organism>
<dbReference type="STRING" id="151549.A0A4C1TDY4"/>
<keyword evidence="3" id="KW-1185">Reference proteome</keyword>
<name>A0A4C1TDY4_EUMVA</name>
<evidence type="ECO:0000256" key="1">
    <source>
        <dbReference type="SAM" id="MobiDB-lite"/>
    </source>
</evidence>
<dbReference type="Proteomes" id="UP000299102">
    <property type="component" value="Unassembled WGS sequence"/>
</dbReference>
<gene>
    <name evidence="2" type="ORF">EVAR_77875_1</name>
</gene>
<accession>A0A4C1TDY4</accession>
<dbReference type="AlphaFoldDB" id="A0A4C1TDY4"/>
<feature type="compositionally biased region" description="Polar residues" evidence="1">
    <location>
        <begin position="1"/>
        <end position="11"/>
    </location>
</feature>
<evidence type="ECO:0000313" key="2">
    <source>
        <dbReference type="EMBL" id="GBP11780.1"/>
    </source>
</evidence>
<reference evidence="2 3" key="1">
    <citation type="journal article" date="2019" name="Commun. Biol.">
        <title>The bagworm genome reveals a unique fibroin gene that provides high tensile strength.</title>
        <authorList>
            <person name="Kono N."/>
            <person name="Nakamura H."/>
            <person name="Ohtoshi R."/>
            <person name="Tomita M."/>
            <person name="Numata K."/>
            <person name="Arakawa K."/>
        </authorList>
    </citation>
    <scope>NUCLEOTIDE SEQUENCE [LARGE SCALE GENOMIC DNA]</scope>
</reference>